<protein>
    <submittedName>
        <fullName evidence="1">Uncharacterized protein</fullName>
    </submittedName>
</protein>
<accession>A0ACB8UWJ9</accession>
<dbReference type="EMBL" id="JALBCA010000044">
    <property type="protein sequence ID" value="KAI2386852.1"/>
    <property type="molecule type" value="Genomic_DNA"/>
</dbReference>
<name>A0ACB8UWJ9_9EURO</name>
<proteinExistence type="predicted"/>
<sequence length="76" mass="8244">MLKKSIFDCTKLGDFYDCGCSDDGDAPKSNAKSTEKVAGKPQIPAGRLNQLTNLGREFDTNKILPVEINVEPKTNG</sequence>
<gene>
    <name evidence="1" type="ORF">LOY88_003409</name>
</gene>
<comment type="caution">
    <text evidence="1">The sequence shown here is derived from an EMBL/GenBank/DDBJ whole genome shotgun (WGS) entry which is preliminary data.</text>
</comment>
<organism evidence="1">
    <name type="scientific">Ophidiomyces ophidiicola</name>
    <dbReference type="NCBI Taxonomy" id="1387563"/>
    <lineage>
        <taxon>Eukaryota</taxon>
        <taxon>Fungi</taxon>
        <taxon>Dikarya</taxon>
        <taxon>Ascomycota</taxon>
        <taxon>Pezizomycotina</taxon>
        <taxon>Eurotiomycetes</taxon>
        <taxon>Eurotiomycetidae</taxon>
        <taxon>Onygenales</taxon>
        <taxon>Onygenaceae</taxon>
        <taxon>Ophidiomyces</taxon>
    </lineage>
</organism>
<reference evidence="1" key="1">
    <citation type="journal article" date="2022" name="bioRxiv">
        <title>Population genetic analysis of Ophidiomyces ophidiicola, the causative agent of snake fungal disease, indicates recent introductions to the USA.</title>
        <authorList>
            <person name="Ladner J.T."/>
            <person name="Palmer J.M."/>
            <person name="Ettinger C.L."/>
            <person name="Stajich J.E."/>
            <person name="Farrell T.M."/>
            <person name="Glorioso B.M."/>
            <person name="Lawson B."/>
            <person name="Price S.J."/>
            <person name="Stengle A.G."/>
            <person name="Grear D.A."/>
            <person name="Lorch J.M."/>
        </authorList>
    </citation>
    <scope>NUCLEOTIDE SEQUENCE</scope>
    <source>
        <strain evidence="1">NWHC 24266-5</strain>
    </source>
</reference>
<evidence type="ECO:0000313" key="1">
    <source>
        <dbReference type="EMBL" id="KAI2386852.1"/>
    </source>
</evidence>